<name>A0A7C8JG78_ORBOL</name>
<protein>
    <recommendedName>
        <fullName evidence="4">F-box domain-containing protein</fullName>
    </recommendedName>
</protein>
<evidence type="ECO:0000256" key="1">
    <source>
        <dbReference type="SAM" id="MobiDB-lite"/>
    </source>
</evidence>
<sequence>MRYSRNYCCICGAPAYDLFRGGMDPWISVLRYVITEAHLEGVDESWRQLPSSIPFLTPVMERKATDDESSISRLLRLPFRRYIFPFFQNWPETSPDGRGGYPIHEGCWRILNTLLNESDVHLYDKMSAFFKILANTSFVITGRKLLWPHGYHGLSETRAQGEINWNPTPNVKYTEFDPWTLADTTALLKIASIKRQNQQFLCVPRILPLPVELVQKVYGYLSWSDIGSLLLVKTAVNVEIPANYWRSLFQPRAEFGYFHLDESVETNQALSPFQKFCAARAQQVEQSDALKNRRRIWQICKDLADQIIDVSGCQIQGLDPLDPSDYFGTIMEPFPPKPSCWAQCDGFCYDGREDYGRVFRGSKAIYEGEIDVDSIEALLLSYTGTGSMSFLSGITILPSRKQIGYITNRTRLVPWVSKTVLSVAVSIYGIVDISLSDSVYEPNWMPVDKDLRNNDIAVKYRLLASTVGPVKIQGRWDASKMTEICLTTSQIMDDRCLNNETETFLQQHAWASTPGIPPPDLDVNPRSYAGAPYIWQGATRYCPLRYIVFHHASCLTMISSWSAGGRISALVFHFKGHPPVFLGKRCGELVDFPINGESGEEIATIHALLHKDSRDSICGLMFETNTRRRALFGVVKAGHCYSRCILPAQGPRLQGLYGITVEFRLSTHGLCSIGVITRRGGDDTNAHPPPAPPFDISDLSAESAIYVEHVSRDRIQQENRVRLIGEYHYLTQSLHFGNAGQYANKAPLKGCRRIIFYGQENPHRRIVGMKLYYKDEIRECGNPRILGRTSDAVEEPTALELPEDGSVFISRIIVYLRHPESGGHRNLSSVYGLRVQTSDGGSTLWGTAESDVSETTPEKEWELRRNSTIRWDYNRSFDIITIIDEEDEDVNESNDENEYRETSRSGYETNGEGKSQNVAERS</sequence>
<dbReference type="EMBL" id="WIQW01000011">
    <property type="protein sequence ID" value="KAF3107096.1"/>
    <property type="molecule type" value="Genomic_DNA"/>
</dbReference>
<evidence type="ECO:0000313" key="3">
    <source>
        <dbReference type="Proteomes" id="UP000475325"/>
    </source>
</evidence>
<organism evidence="2 3">
    <name type="scientific">Orbilia oligospora</name>
    <name type="common">Nematode-trapping fungus</name>
    <name type="synonym">Arthrobotrys oligospora</name>
    <dbReference type="NCBI Taxonomy" id="2813651"/>
    <lineage>
        <taxon>Eukaryota</taxon>
        <taxon>Fungi</taxon>
        <taxon>Dikarya</taxon>
        <taxon>Ascomycota</taxon>
        <taxon>Pezizomycotina</taxon>
        <taxon>Orbiliomycetes</taxon>
        <taxon>Orbiliales</taxon>
        <taxon>Orbiliaceae</taxon>
        <taxon>Orbilia</taxon>
    </lineage>
</organism>
<reference evidence="2 3" key="1">
    <citation type="submission" date="2019-06" db="EMBL/GenBank/DDBJ databases">
        <authorList>
            <person name="Palmer J.M."/>
        </authorList>
    </citation>
    <scope>NUCLEOTIDE SEQUENCE [LARGE SCALE GENOMIC DNA]</scope>
    <source>
        <strain evidence="2 3">TWF102</strain>
    </source>
</reference>
<proteinExistence type="predicted"/>
<dbReference type="Proteomes" id="UP000475325">
    <property type="component" value="Unassembled WGS sequence"/>
</dbReference>
<gene>
    <name evidence="2" type="ORF">TWF102_000932</name>
</gene>
<accession>A0A7C8JG78</accession>
<feature type="compositionally biased region" description="Acidic residues" evidence="1">
    <location>
        <begin position="886"/>
        <end position="896"/>
    </location>
</feature>
<comment type="caution">
    <text evidence="2">The sequence shown here is derived from an EMBL/GenBank/DDBJ whole genome shotgun (WGS) entry which is preliminary data.</text>
</comment>
<dbReference type="AlphaFoldDB" id="A0A7C8JG78"/>
<evidence type="ECO:0000313" key="2">
    <source>
        <dbReference type="EMBL" id="KAF3107096.1"/>
    </source>
</evidence>
<feature type="region of interest" description="Disordered" evidence="1">
    <location>
        <begin position="886"/>
        <end position="922"/>
    </location>
</feature>
<feature type="compositionally biased region" description="Polar residues" evidence="1">
    <location>
        <begin position="904"/>
        <end position="922"/>
    </location>
</feature>
<evidence type="ECO:0008006" key="4">
    <source>
        <dbReference type="Google" id="ProtNLM"/>
    </source>
</evidence>